<evidence type="ECO:0000313" key="2">
    <source>
        <dbReference type="Proteomes" id="UP001141253"/>
    </source>
</evidence>
<evidence type="ECO:0000313" key="1">
    <source>
        <dbReference type="EMBL" id="KAJ6398063.1"/>
    </source>
</evidence>
<dbReference type="Proteomes" id="UP001141253">
    <property type="component" value="Chromosome 5"/>
</dbReference>
<keyword evidence="2" id="KW-1185">Reference proteome</keyword>
<proteinExistence type="predicted"/>
<accession>A0ABQ9CI50</accession>
<gene>
    <name evidence="1" type="ORF">OIU77_018969</name>
</gene>
<sequence length="69" mass="7613">MHKSFLIAGARRTGCLCKRLSILMSSDTVAVNDKKGFKLHKITRHFSVFTLSLSQNSSSSSIRVSKVLS</sequence>
<comment type="caution">
    <text evidence="1">The sequence shown here is derived from an EMBL/GenBank/DDBJ whole genome shotgun (WGS) entry which is preliminary data.</text>
</comment>
<reference evidence="1" key="2">
    <citation type="journal article" date="2023" name="Int. J. Mol. Sci.">
        <title>De Novo Assembly and Annotation of 11 Diverse Shrub Willow (Salix) Genomes Reveals Novel Gene Organization in Sex-Linked Regions.</title>
        <authorList>
            <person name="Hyden B."/>
            <person name="Feng K."/>
            <person name="Yates T.B."/>
            <person name="Jawdy S."/>
            <person name="Cereghino C."/>
            <person name="Smart L.B."/>
            <person name="Muchero W."/>
        </authorList>
    </citation>
    <scope>NUCLEOTIDE SEQUENCE</scope>
    <source>
        <tissue evidence="1">Shoot tip</tissue>
    </source>
</reference>
<organism evidence="1 2">
    <name type="scientific">Salix suchowensis</name>
    <dbReference type="NCBI Taxonomy" id="1278906"/>
    <lineage>
        <taxon>Eukaryota</taxon>
        <taxon>Viridiplantae</taxon>
        <taxon>Streptophyta</taxon>
        <taxon>Embryophyta</taxon>
        <taxon>Tracheophyta</taxon>
        <taxon>Spermatophyta</taxon>
        <taxon>Magnoliopsida</taxon>
        <taxon>eudicotyledons</taxon>
        <taxon>Gunneridae</taxon>
        <taxon>Pentapetalae</taxon>
        <taxon>rosids</taxon>
        <taxon>fabids</taxon>
        <taxon>Malpighiales</taxon>
        <taxon>Salicaceae</taxon>
        <taxon>Saliceae</taxon>
        <taxon>Salix</taxon>
    </lineage>
</organism>
<protein>
    <submittedName>
        <fullName evidence="1">Uncharacterized protein</fullName>
    </submittedName>
</protein>
<reference evidence="1" key="1">
    <citation type="submission" date="2022-10" db="EMBL/GenBank/DDBJ databases">
        <authorList>
            <person name="Hyden B.L."/>
            <person name="Feng K."/>
            <person name="Yates T."/>
            <person name="Jawdy S."/>
            <person name="Smart L.B."/>
            <person name="Muchero W."/>
        </authorList>
    </citation>
    <scope>NUCLEOTIDE SEQUENCE</scope>
    <source>
        <tissue evidence="1">Shoot tip</tissue>
    </source>
</reference>
<dbReference type="EMBL" id="JAPFFI010000003">
    <property type="protein sequence ID" value="KAJ6398063.1"/>
    <property type="molecule type" value="Genomic_DNA"/>
</dbReference>
<name>A0ABQ9CI50_9ROSI</name>